<name>A0A6A6W7W4_9PEZI</name>
<evidence type="ECO:0008006" key="3">
    <source>
        <dbReference type="Google" id="ProtNLM"/>
    </source>
</evidence>
<organism evidence="1 2">
    <name type="scientific">Pseudovirgaria hyperparasitica</name>
    <dbReference type="NCBI Taxonomy" id="470096"/>
    <lineage>
        <taxon>Eukaryota</taxon>
        <taxon>Fungi</taxon>
        <taxon>Dikarya</taxon>
        <taxon>Ascomycota</taxon>
        <taxon>Pezizomycotina</taxon>
        <taxon>Dothideomycetes</taxon>
        <taxon>Dothideomycetes incertae sedis</taxon>
        <taxon>Acrospermales</taxon>
        <taxon>Acrospermaceae</taxon>
        <taxon>Pseudovirgaria</taxon>
    </lineage>
</organism>
<evidence type="ECO:0000313" key="1">
    <source>
        <dbReference type="EMBL" id="KAF2758114.1"/>
    </source>
</evidence>
<dbReference type="Proteomes" id="UP000799437">
    <property type="component" value="Unassembled WGS sequence"/>
</dbReference>
<dbReference type="InterPro" id="IPR036866">
    <property type="entry name" value="RibonucZ/Hydroxyglut_hydro"/>
</dbReference>
<proteinExistence type="predicted"/>
<evidence type="ECO:0000313" key="2">
    <source>
        <dbReference type="Proteomes" id="UP000799437"/>
    </source>
</evidence>
<protein>
    <recommendedName>
        <fullName evidence="3">Metallo-beta-lactamase domain-containing protein</fullName>
    </recommendedName>
</protein>
<dbReference type="PANTHER" id="PTHR36142">
    <property type="entry name" value="METALLO-HYDROLASE/OXIDOREDUCTASE SUPERFAMILY PROTEIN"/>
    <property type="match status" value="1"/>
</dbReference>
<reference evidence="1" key="1">
    <citation type="journal article" date="2020" name="Stud. Mycol.">
        <title>101 Dothideomycetes genomes: a test case for predicting lifestyles and emergence of pathogens.</title>
        <authorList>
            <person name="Haridas S."/>
            <person name="Albert R."/>
            <person name="Binder M."/>
            <person name="Bloem J."/>
            <person name="Labutti K."/>
            <person name="Salamov A."/>
            <person name="Andreopoulos B."/>
            <person name="Baker S."/>
            <person name="Barry K."/>
            <person name="Bills G."/>
            <person name="Bluhm B."/>
            <person name="Cannon C."/>
            <person name="Castanera R."/>
            <person name="Culley D."/>
            <person name="Daum C."/>
            <person name="Ezra D."/>
            <person name="Gonzalez J."/>
            <person name="Henrissat B."/>
            <person name="Kuo A."/>
            <person name="Liang C."/>
            <person name="Lipzen A."/>
            <person name="Lutzoni F."/>
            <person name="Magnuson J."/>
            <person name="Mondo S."/>
            <person name="Nolan M."/>
            <person name="Ohm R."/>
            <person name="Pangilinan J."/>
            <person name="Park H.-J."/>
            <person name="Ramirez L."/>
            <person name="Alfaro M."/>
            <person name="Sun H."/>
            <person name="Tritt A."/>
            <person name="Yoshinaga Y."/>
            <person name="Zwiers L.-H."/>
            <person name="Turgeon B."/>
            <person name="Goodwin S."/>
            <person name="Spatafora J."/>
            <person name="Crous P."/>
            <person name="Grigoriev I."/>
        </authorList>
    </citation>
    <scope>NUCLEOTIDE SEQUENCE</scope>
    <source>
        <strain evidence="1">CBS 121739</strain>
    </source>
</reference>
<sequence length="359" mass="39213">MAVSVKSLNGDSSFLLTFSPPVAPVASSDSYPGSFTVLVDPWLTESTQVFHPKFALVHHKTKPCIESLTQLPHEPDLIIVSQDKPDHCNRDTLCQLPRDLSSTIVATPAAAKKIKSWQYFDPNCIIAMDKYDERDAASVCRLEVPAFSRTGHPGEVTIAWMPAKWDLTGSHHAFGITYRPPYSVLSAPALYVNLPPTPPASPASLRTISTTSCTLSPSPTNNREKTLSVIYSPHGVPYDVIKPYASSHLVEEAALPLNLLIHAFDRVENPWFLGGNIAHGCPGGVNIARNLLCKTWVGAHDADKDKSGISVKTVRIHKYNQDDARKLLSITDGDVRSKPPPLPELITLGPGAEHRIVNR</sequence>
<dbReference type="RefSeq" id="XP_033600565.1">
    <property type="nucleotide sequence ID" value="XM_033741203.1"/>
</dbReference>
<dbReference type="GeneID" id="54482257"/>
<dbReference type="OrthoDB" id="332863at2759"/>
<accession>A0A6A6W7W4</accession>
<gene>
    <name evidence="1" type="ORF">EJ05DRAFT_377470</name>
</gene>
<keyword evidence="2" id="KW-1185">Reference proteome</keyword>
<dbReference type="AlphaFoldDB" id="A0A6A6W7W4"/>
<dbReference type="PANTHER" id="PTHR36142:SF5">
    <property type="entry name" value="METALLO-BETA-LACTAMASE DOMAIN-CONTAINING PROTEIN"/>
    <property type="match status" value="1"/>
</dbReference>
<dbReference type="Gene3D" id="3.60.15.10">
    <property type="entry name" value="Ribonuclease Z/Hydroxyacylglutathione hydrolase-like"/>
    <property type="match status" value="1"/>
</dbReference>
<dbReference type="EMBL" id="ML996572">
    <property type="protein sequence ID" value="KAF2758114.1"/>
    <property type="molecule type" value="Genomic_DNA"/>
</dbReference>